<dbReference type="InterPro" id="IPR002477">
    <property type="entry name" value="Peptidoglycan-bd-like"/>
</dbReference>
<evidence type="ECO:0000313" key="3">
    <source>
        <dbReference type="EMBL" id="AEI13385.1"/>
    </source>
</evidence>
<dbReference type="InterPro" id="IPR036365">
    <property type="entry name" value="PGBD-like_sf"/>
</dbReference>
<accession>F8A5U5</accession>
<dbReference type="Gene3D" id="1.10.101.10">
    <property type="entry name" value="PGBD-like superfamily/PGBD"/>
    <property type="match status" value="1"/>
</dbReference>
<proteinExistence type="predicted"/>
<feature type="compositionally biased region" description="Low complexity" evidence="1">
    <location>
        <begin position="354"/>
        <end position="380"/>
    </location>
</feature>
<dbReference type="OrthoDB" id="3268648at2"/>
<evidence type="ECO:0000256" key="1">
    <source>
        <dbReference type="SAM" id="MobiDB-lite"/>
    </source>
</evidence>
<dbReference type="eggNOG" id="COG3409">
    <property type="taxonomic scope" value="Bacteria"/>
</dbReference>
<feature type="region of interest" description="Disordered" evidence="1">
    <location>
        <begin position="349"/>
        <end position="380"/>
    </location>
</feature>
<evidence type="ECO:0000313" key="4">
    <source>
        <dbReference type="Proteomes" id="UP000000485"/>
    </source>
</evidence>
<protein>
    <submittedName>
        <fullName evidence="3">Peptidoglycan-binding domain 1 protein</fullName>
    </submittedName>
</protein>
<dbReference type="RefSeq" id="WP_013884902.1">
    <property type="nucleotide sequence ID" value="NC_015671.1"/>
</dbReference>
<evidence type="ECO:0000259" key="2">
    <source>
        <dbReference type="Pfam" id="PF01471"/>
    </source>
</evidence>
<dbReference type="Pfam" id="PF01471">
    <property type="entry name" value="PG_binding_1"/>
    <property type="match status" value="1"/>
</dbReference>
<organism evidence="3 4">
    <name type="scientific">Cellulomonas gilvus (strain ATCC 13127 / NRRL B-14078)</name>
    <name type="common">Cellvibrio gilvus</name>
    <dbReference type="NCBI Taxonomy" id="593907"/>
    <lineage>
        <taxon>Bacteria</taxon>
        <taxon>Bacillati</taxon>
        <taxon>Actinomycetota</taxon>
        <taxon>Actinomycetes</taxon>
        <taxon>Micrococcales</taxon>
        <taxon>Cellulomonadaceae</taxon>
        <taxon>Cellulomonas</taxon>
    </lineage>
</organism>
<dbReference type="KEGG" id="cga:Celgi_2892"/>
<dbReference type="HOGENOM" id="CLU_061330_0_0_11"/>
<dbReference type="Proteomes" id="UP000000485">
    <property type="component" value="Chromosome"/>
</dbReference>
<dbReference type="InterPro" id="IPR036366">
    <property type="entry name" value="PGBDSf"/>
</dbReference>
<feature type="domain" description="Peptidoglycan binding-like" evidence="2">
    <location>
        <begin position="121"/>
        <end position="167"/>
    </location>
</feature>
<dbReference type="EMBL" id="CP002665">
    <property type="protein sequence ID" value="AEI13385.1"/>
    <property type="molecule type" value="Genomic_DNA"/>
</dbReference>
<gene>
    <name evidence="3" type="ordered locus">Celgi_2892</name>
</gene>
<dbReference type="STRING" id="593907.Celgi_2892"/>
<sequence>MGRARAAVAWTAVAVVAGGLGFWAGRATFVPPSPQAESSAPALVSVEQGVIGSTIEAPVTVSWPRLPALTSPQGGMVTSIDLTPGEPVDQGDVLLTLDLHPVVVAQGSVPSFRELAPGDEGADVDQLQRMLADLGYLETEPDGVYGSSTQTAVRAWQKASGQPSTGTVAAGSVVFVPKLPTRMTPAAEVTVGRTVAGGADLLVPVQSVPEVTIRLDADRRTQTPTTGQAVRVDLDGTQVEGVVGESAVSAESGATTWQVLTADGDPLCAKQCPDLPFTDDQLTSTATIVTAPEVTGPVVPLAALATAADGSSFLVGRDGDRVPVTIEAQDGTRAVVTGIAAGTRVLLFAGSPEAQPDQPGGDPAGDPGDQPDTDATAAAG</sequence>
<dbReference type="SUPFAM" id="SSF47090">
    <property type="entry name" value="PGBD-like"/>
    <property type="match status" value="1"/>
</dbReference>
<reference evidence="4" key="1">
    <citation type="submission" date="2011-04" db="EMBL/GenBank/DDBJ databases">
        <title>Complete sequence of Cellvibrio gilvus ATCC 13127.</title>
        <authorList>
            <person name="Lucas S."/>
            <person name="Han J."/>
            <person name="Lapidus A."/>
            <person name="Cheng J.-F."/>
            <person name="Goodwin L."/>
            <person name="Pitluck S."/>
            <person name="Peters L."/>
            <person name="Munk A."/>
            <person name="Detter J.C."/>
            <person name="Han C."/>
            <person name="Tapia R."/>
            <person name="Land M."/>
            <person name="Hauser L."/>
            <person name="Kyrpides N."/>
            <person name="Ivanova N."/>
            <person name="Ovchinnikova G."/>
            <person name="Pagani I."/>
            <person name="Mead D."/>
            <person name="Brumm P."/>
            <person name="Woyke T."/>
        </authorList>
    </citation>
    <scope>NUCLEOTIDE SEQUENCE [LARGE SCALE GENOMIC DNA]</scope>
    <source>
        <strain evidence="4">ATCC 13127 / NRRL B-14078</strain>
    </source>
</reference>
<name>F8A5U5_CELGA</name>
<keyword evidence="4" id="KW-1185">Reference proteome</keyword>
<dbReference type="AlphaFoldDB" id="F8A5U5"/>